<dbReference type="AlphaFoldDB" id="A0A699W892"/>
<dbReference type="EMBL" id="BKCJ011585368">
    <property type="protein sequence ID" value="GFD42899.1"/>
    <property type="molecule type" value="Genomic_DNA"/>
</dbReference>
<evidence type="ECO:0000313" key="2">
    <source>
        <dbReference type="EMBL" id="GFD42899.1"/>
    </source>
</evidence>
<organism evidence="2">
    <name type="scientific">Tanacetum cinerariifolium</name>
    <name type="common">Dalmatian daisy</name>
    <name type="synonym">Chrysanthemum cinerariifolium</name>
    <dbReference type="NCBI Taxonomy" id="118510"/>
    <lineage>
        <taxon>Eukaryota</taxon>
        <taxon>Viridiplantae</taxon>
        <taxon>Streptophyta</taxon>
        <taxon>Embryophyta</taxon>
        <taxon>Tracheophyta</taxon>
        <taxon>Spermatophyta</taxon>
        <taxon>Magnoliopsida</taxon>
        <taxon>eudicotyledons</taxon>
        <taxon>Gunneridae</taxon>
        <taxon>Pentapetalae</taxon>
        <taxon>asterids</taxon>
        <taxon>campanulids</taxon>
        <taxon>Asterales</taxon>
        <taxon>Asteraceae</taxon>
        <taxon>Asteroideae</taxon>
        <taxon>Anthemideae</taxon>
        <taxon>Anthemidinae</taxon>
        <taxon>Tanacetum</taxon>
    </lineage>
</organism>
<feature type="compositionally biased region" description="Basic and acidic residues" evidence="1">
    <location>
        <begin position="50"/>
        <end position="60"/>
    </location>
</feature>
<comment type="caution">
    <text evidence="2">The sequence shown here is derived from an EMBL/GenBank/DDBJ whole genome shotgun (WGS) entry which is preliminary data.</text>
</comment>
<reference evidence="2" key="1">
    <citation type="journal article" date="2019" name="Sci. Rep.">
        <title>Draft genome of Tanacetum cinerariifolium, the natural source of mosquito coil.</title>
        <authorList>
            <person name="Yamashiro T."/>
            <person name="Shiraishi A."/>
            <person name="Satake H."/>
            <person name="Nakayama K."/>
        </authorList>
    </citation>
    <scope>NUCLEOTIDE SEQUENCE</scope>
</reference>
<sequence>MLVEQQGDEEGDANENVEEVNAGDTVKGDDSAAHGDVSAAHGEEGEETGEEKQGESIEAQ</sequence>
<proteinExistence type="predicted"/>
<evidence type="ECO:0000256" key="1">
    <source>
        <dbReference type="SAM" id="MobiDB-lite"/>
    </source>
</evidence>
<feature type="region of interest" description="Disordered" evidence="1">
    <location>
        <begin position="1"/>
        <end position="60"/>
    </location>
</feature>
<protein>
    <submittedName>
        <fullName evidence="2">Uncharacterized protein</fullName>
    </submittedName>
</protein>
<accession>A0A699W892</accession>
<feature type="non-terminal residue" evidence="2">
    <location>
        <position position="60"/>
    </location>
</feature>
<feature type="compositionally biased region" description="Acidic residues" evidence="1">
    <location>
        <begin position="1"/>
        <end position="18"/>
    </location>
</feature>
<name>A0A699W892_TANCI</name>
<gene>
    <name evidence="2" type="ORF">Tci_914868</name>
</gene>